<organism evidence="1 2">
    <name type="scientific">Panagrolaimus sp. JU765</name>
    <dbReference type="NCBI Taxonomy" id="591449"/>
    <lineage>
        <taxon>Eukaryota</taxon>
        <taxon>Metazoa</taxon>
        <taxon>Ecdysozoa</taxon>
        <taxon>Nematoda</taxon>
        <taxon>Chromadorea</taxon>
        <taxon>Rhabditida</taxon>
        <taxon>Tylenchina</taxon>
        <taxon>Panagrolaimomorpha</taxon>
        <taxon>Panagrolaimoidea</taxon>
        <taxon>Panagrolaimidae</taxon>
        <taxon>Panagrolaimus</taxon>
    </lineage>
</organism>
<dbReference type="WBParaSite" id="JU765_v2.g10408.t1">
    <property type="protein sequence ID" value="JU765_v2.g10408.t1"/>
    <property type="gene ID" value="JU765_v2.g10408"/>
</dbReference>
<protein>
    <submittedName>
        <fullName evidence="2">Aurora kinase</fullName>
    </submittedName>
</protein>
<evidence type="ECO:0000313" key="2">
    <source>
        <dbReference type="WBParaSite" id="JU765_v2.g10408.t1"/>
    </source>
</evidence>
<sequence>MIPASVRKQWVTEDFQIGSTLGRGRFGTVYLAKEIETGVKVALKTLQMEEVEKMKLVRQLMREVEIHHHLNHPNIVKMFGYFVENNMVFLVLENGDGGSLFTLLKRVRAFSPHRSAYVVDRIADALAYCHERSVIHRDIKPENILLVGGFNPKLADFGWCVHAPGGDMRNTLCGTTEYLAPEMAFNAVETNTHGHKIDCWAMGILLFELLVGETPFKNVDPQAVLLNITKTNLNVNGKFAQLPEGAKSAILEVIKYEPTERAEMVDWRKNPWIREEAAKFSQKVKQ</sequence>
<reference evidence="2" key="1">
    <citation type="submission" date="2022-11" db="UniProtKB">
        <authorList>
            <consortium name="WormBaseParasite"/>
        </authorList>
    </citation>
    <scope>IDENTIFICATION</scope>
</reference>
<evidence type="ECO:0000313" key="1">
    <source>
        <dbReference type="Proteomes" id="UP000887576"/>
    </source>
</evidence>
<accession>A0AC34PVY4</accession>
<name>A0AC34PVY4_9BILA</name>
<dbReference type="Proteomes" id="UP000887576">
    <property type="component" value="Unplaced"/>
</dbReference>
<proteinExistence type="predicted"/>